<dbReference type="InterPro" id="IPR011009">
    <property type="entry name" value="Kinase-like_dom_sf"/>
</dbReference>
<evidence type="ECO:0000256" key="3">
    <source>
        <dbReference type="ARBA" id="ARBA00022679"/>
    </source>
</evidence>
<feature type="region of interest" description="Disordered" evidence="5">
    <location>
        <begin position="824"/>
        <end position="986"/>
    </location>
</feature>
<dbReference type="SUPFAM" id="SSF56112">
    <property type="entry name" value="Protein kinase-like (PK-like)"/>
    <property type="match status" value="1"/>
</dbReference>
<protein>
    <recommendedName>
        <fullName evidence="2">1-phosphatidylinositol 4-kinase</fullName>
        <ecNumber evidence="2">2.7.1.67</ecNumber>
    </recommendedName>
</protein>
<dbReference type="PROSITE" id="PS00916">
    <property type="entry name" value="PI3_4_KINASE_2"/>
    <property type="match status" value="1"/>
</dbReference>
<feature type="compositionally biased region" description="Low complexity" evidence="5">
    <location>
        <begin position="833"/>
        <end position="850"/>
    </location>
</feature>
<dbReference type="FunFam" id="1.10.1070.11:FF:000016">
    <property type="entry name" value="PIK1p Phosphatidylinositol 4-kinase"/>
    <property type="match status" value="1"/>
</dbReference>
<accession>A0A5A8DYQ8</accession>
<keyword evidence="4" id="KW-0418">Kinase</keyword>
<comment type="catalytic activity">
    <reaction evidence="1">
        <text>a 1,2-diacyl-sn-glycero-3-phospho-(1D-myo-inositol) + ATP = a 1,2-diacyl-sn-glycero-3-phospho-(1D-myo-inositol 4-phosphate) + ADP + H(+)</text>
        <dbReference type="Rhea" id="RHEA:19877"/>
        <dbReference type="ChEBI" id="CHEBI:15378"/>
        <dbReference type="ChEBI" id="CHEBI:30616"/>
        <dbReference type="ChEBI" id="CHEBI:57880"/>
        <dbReference type="ChEBI" id="CHEBI:58178"/>
        <dbReference type="ChEBI" id="CHEBI:456216"/>
        <dbReference type="EC" id="2.7.1.67"/>
    </reaction>
</comment>
<sequence>MADSAAAASAKPCCAPKCGDDKCGKEGEVCACGPDCKCCCCVTKCGDDKCGKEGEVCACGPDCKCCCCVAKCGDDKCGKEGEVCFADSGNGTVTAGTSSQQRQRWQRKYQHLLATALVANAFSKHRTSDVAFRTIARLYAHEEDAVRELYERHKRSPSMMRFYAPLLVNFLLHGHGEARSSGELEVFLLGKCETSIHFSHRVYWFLAAFAPDNAYSSPICGAIRGGLLGQSQLMRAVEVQGALASRRLLRLGPIEGGDVLPDTSRLRQVRSLGFAGRAQQAGTFVSQAGRAALRAARGLVTSARDFVSTAPEGAAAAMSDSPEGAYSSPTLGEPASPATSPTKGPKGAAVASHAPGAAHSATGRPPKSATGRAAAGRTAPVAPGAAASAPTPAASQAVPGPAAPAPATTMPPGAVESPLVRALATPPRSSASSTPVSAAAAAAAASTGGGGGGGGGGEGPTFPPPAALGPPAIAADGGLPASSAAIMTSPERIGGPSPDEAEVFLEMIAFCSELLQIGDSLIEDDPVRDRNTRLRALLSRLNARFLPSRSGALYLPVGNNHNRLLAIHPDRSFCFRTKERVPYMLVVECTDYATASGRPIDLPSADDGADSDDVSDFDSDSGGDVDSEQGRRRGVQQRMGRAIGGAVTTLRNIVRPGQSQQSIPFSTSADVPHGAGGPGRGDGGAPGAGGSGAGAAGARDAGGRSHRVHRRGSRAEAEEGAYGAMGDSDDAPGSNPAAGVEVGSAAAGAAAIDAAAASSKAGAGVAGDSKRRRGASISKHGLLPTDSAGTTDCEDHAAPLTAAPAAGDVGGRASLGIAADGRAPGAGAGAVGAGRAAGAAGDGAADDAGAFGAGEGDPTDLGQWGQQGGLTPVFEDDAARKEERRRRRERLRKAKSGQAASPGTASSRALGGGAPPPAGGSTRRGLASTADADRTDPVPPPPAPGSREYRQAMSYAAAAAAGAAVDAPSAAAGGPQPKHGAASGAVGTAVTNPLSVVTSGDLPAVYRTRRAGSDAGIEPRVEGLMDSVRAEAGRRRGAAAGGAAAASAAGARGARSWRGLQPSAEDRAVDDELAAGMEAFHEDPSLTDLEDAPGRQGPVGAAAVSGPASAAATGAAASAASGAAHSGGQSSAGDAESKASAPRRPPRAAASARAGPASAAGGLSTKPDATDEAVAVAFRQPWNSVVDEVRAASPFGHLPGWRLVPVIVKSNDDLRQEQFVSVLLKQFELIWRDADVPVWVRHYDILATARDGGIIEAIPDTISIDSLRKGLGERYGGLQDFYVRHWGAGRKDSPRFRAARKAFVSSMAAYAIVCYLLNIKDRHNGNILIDRHGHVMHIDFGFLLSNSPGGNMNFEAAPFKLTKEFVDLMGGARSRSFVAFRNLCAKAFLEVRKRKEKVILLVEMMMDGNEDLPCFRAGKRAIIEQLRARFAPGASSRQCVSLVNGLINQSMDNWRTRWYDAYQRWSVGIH</sequence>
<feature type="region of interest" description="Disordered" evidence="5">
    <location>
        <begin position="1083"/>
        <end position="1103"/>
    </location>
</feature>
<dbReference type="GO" id="GO:0048015">
    <property type="term" value="P:phosphatidylinositol-mediated signaling"/>
    <property type="evidence" value="ECO:0007669"/>
    <property type="project" value="TreeGrafter"/>
</dbReference>
<dbReference type="EC" id="2.7.1.67" evidence="2"/>
<reference evidence="7 8" key="1">
    <citation type="submission" date="2019-07" db="EMBL/GenBank/DDBJ databases">
        <title>Genomes of Cafeteria roenbergensis.</title>
        <authorList>
            <person name="Fischer M.G."/>
            <person name="Hackl T."/>
            <person name="Roman M."/>
        </authorList>
    </citation>
    <scope>NUCLEOTIDE SEQUENCE [LARGE SCALE GENOMIC DNA]</scope>
    <source>
        <strain evidence="7 8">E4-10P</strain>
    </source>
</reference>
<dbReference type="GO" id="GO:0004430">
    <property type="term" value="F:1-phosphatidylinositol 4-kinase activity"/>
    <property type="evidence" value="ECO:0007669"/>
    <property type="project" value="UniProtKB-EC"/>
</dbReference>
<dbReference type="OrthoDB" id="10264149at2759"/>
<proteinExistence type="predicted"/>
<dbReference type="GO" id="GO:0016020">
    <property type="term" value="C:membrane"/>
    <property type="evidence" value="ECO:0007669"/>
    <property type="project" value="TreeGrafter"/>
</dbReference>
<dbReference type="EMBL" id="VLTO01000066">
    <property type="protein sequence ID" value="KAA0169824.1"/>
    <property type="molecule type" value="Genomic_DNA"/>
</dbReference>
<dbReference type="CDD" id="cd05168">
    <property type="entry name" value="PI4Kc_III_beta"/>
    <property type="match status" value="1"/>
</dbReference>
<dbReference type="InterPro" id="IPR000403">
    <property type="entry name" value="PI3/4_kinase_cat_dom"/>
</dbReference>
<evidence type="ECO:0000256" key="1">
    <source>
        <dbReference type="ARBA" id="ARBA00001686"/>
    </source>
</evidence>
<dbReference type="InterPro" id="IPR036940">
    <property type="entry name" value="PI3/4_kinase_cat_sf"/>
</dbReference>
<feature type="compositionally biased region" description="Gly residues" evidence="5">
    <location>
        <begin position="674"/>
        <end position="695"/>
    </location>
</feature>
<evidence type="ECO:0000313" key="7">
    <source>
        <dbReference type="EMBL" id="KAA0169824.1"/>
    </source>
</evidence>
<dbReference type="PANTHER" id="PTHR10048">
    <property type="entry name" value="PHOSPHATIDYLINOSITOL KINASE"/>
    <property type="match status" value="1"/>
</dbReference>
<dbReference type="GO" id="GO:0046854">
    <property type="term" value="P:phosphatidylinositol phosphate biosynthetic process"/>
    <property type="evidence" value="ECO:0007669"/>
    <property type="project" value="InterPro"/>
</dbReference>
<feature type="compositionally biased region" description="Gly residues" evidence="5">
    <location>
        <begin position="447"/>
        <end position="459"/>
    </location>
</feature>
<dbReference type="Gene3D" id="1.10.1070.11">
    <property type="entry name" value="Phosphatidylinositol 3-/4-kinase, catalytic domain"/>
    <property type="match status" value="1"/>
</dbReference>
<feature type="compositionally biased region" description="Basic residues" evidence="5">
    <location>
        <begin position="883"/>
        <end position="895"/>
    </location>
</feature>
<gene>
    <name evidence="7" type="ORF">FNF27_06848</name>
</gene>
<comment type="caution">
    <text evidence="7">The sequence shown here is derived from an EMBL/GenBank/DDBJ whole genome shotgun (WGS) entry which is preliminary data.</text>
</comment>
<evidence type="ECO:0000259" key="6">
    <source>
        <dbReference type="PROSITE" id="PS50290"/>
    </source>
</evidence>
<feature type="region of interest" description="Disordered" evidence="5">
    <location>
        <begin position="1122"/>
        <end position="1166"/>
    </location>
</feature>
<feature type="compositionally biased region" description="Low complexity" evidence="5">
    <location>
        <begin position="956"/>
        <end position="986"/>
    </location>
</feature>
<dbReference type="Gene3D" id="3.30.1010.10">
    <property type="entry name" value="Phosphatidylinositol 3-kinase Catalytic Subunit, Chain A, domain 4"/>
    <property type="match status" value="1"/>
</dbReference>
<dbReference type="PROSITE" id="PS50290">
    <property type="entry name" value="PI3_4_KINASE_3"/>
    <property type="match status" value="1"/>
</dbReference>
<feature type="region of interest" description="Disordered" evidence="5">
    <location>
        <begin position="597"/>
        <end position="738"/>
    </location>
</feature>
<dbReference type="InterPro" id="IPR057754">
    <property type="entry name" value="PI4-kinase_beta/PIK1_cat"/>
</dbReference>
<feature type="region of interest" description="Disordered" evidence="5">
    <location>
        <begin position="759"/>
        <end position="795"/>
    </location>
</feature>
<dbReference type="InterPro" id="IPR015433">
    <property type="entry name" value="PI3/4_kinase"/>
</dbReference>
<feature type="region of interest" description="Disordered" evidence="5">
    <location>
        <begin position="314"/>
        <end position="414"/>
    </location>
</feature>
<feature type="compositionally biased region" description="Low complexity" evidence="5">
    <location>
        <begin position="368"/>
        <end position="414"/>
    </location>
</feature>
<dbReference type="InterPro" id="IPR018936">
    <property type="entry name" value="PI3/4_kinase_CS"/>
</dbReference>
<evidence type="ECO:0000256" key="5">
    <source>
        <dbReference type="SAM" id="MobiDB-lite"/>
    </source>
</evidence>
<dbReference type="Pfam" id="PF00454">
    <property type="entry name" value="PI3_PI4_kinase"/>
    <property type="match status" value="1"/>
</dbReference>
<keyword evidence="3" id="KW-0808">Transferase</keyword>
<evidence type="ECO:0000256" key="2">
    <source>
        <dbReference type="ARBA" id="ARBA00012169"/>
    </source>
</evidence>
<feature type="compositionally biased region" description="Low complexity" evidence="5">
    <location>
        <begin position="347"/>
        <end position="361"/>
    </location>
</feature>
<feature type="compositionally biased region" description="Low complexity" evidence="5">
    <location>
        <begin position="1122"/>
        <end position="1162"/>
    </location>
</feature>
<feature type="domain" description="PI3K/PI4K catalytic" evidence="6">
    <location>
        <begin position="1180"/>
        <end position="1455"/>
    </location>
</feature>
<evidence type="ECO:0000256" key="4">
    <source>
        <dbReference type="ARBA" id="ARBA00022777"/>
    </source>
</evidence>
<name>A0A5A8DYQ8_CAFRO</name>
<dbReference type="Proteomes" id="UP000322899">
    <property type="component" value="Unassembled WGS sequence"/>
</dbReference>
<dbReference type="PANTHER" id="PTHR10048:SF22">
    <property type="entry name" value="PHOSPHATIDYLINOSITOL 4-KINASE BETA"/>
    <property type="match status" value="1"/>
</dbReference>
<dbReference type="GO" id="GO:0005737">
    <property type="term" value="C:cytoplasm"/>
    <property type="evidence" value="ECO:0007669"/>
    <property type="project" value="TreeGrafter"/>
</dbReference>
<feature type="compositionally biased region" description="Acidic residues" evidence="5">
    <location>
        <begin position="607"/>
        <end position="627"/>
    </location>
</feature>
<evidence type="ECO:0000313" key="8">
    <source>
        <dbReference type="Proteomes" id="UP000322899"/>
    </source>
</evidence>
<feature type="compositionally biased region" description="Polar residues" evidence="5">
    <location>
        <begin position="657"/>
        <end position="669"/>
    </location>
</feature>
<dbReference type="SMART" id="SM00146">
    <property type="entry name" value="PI3Kc"/>
    <property type="match status" value="1"/>
</dbReference>
<organism evidence="7 8">
    <name type="scientific">Cafeteria roenbergensis</name>
    <name type="common">Marine flagellate</name>
    <dbReference type="NCBI Taxonomy" id="33653"/>
    <lineage>
        <taxon>Eukaryota</taxon>
        <taxon>Sar</taxon>
        <taxon>Stramenopiles</taxon>
        <taxon>Bigyra</taxon>
        <taxon>Opalozoa</taxon>
        <taxon>Bicosoecida</taxon>
        <taxon>Cafeteriaceae</taxon>
        <taxon>Cafeteria</taxon>
    </lineage>
</organism>
<feature type="region of interest" description="Disordered" evidence="5">
    <location>
        <begin position="444"/>
        <end position="474"/>
    </location>
</feature>